<name>A0A917PC51_9DEIO</name>
<dbReference type="AlphaFoldDB" id="A0A917PC51"/>
<proteinExistence type="predicted"/>
<dbReference type="RefSeq" id="WP_188961525.1">
    <property type="nucleotide sequence ID" value="NZ_BMOE01000003.1"/>
</dbReference>
<protein>
    <submittedName>
        <fullName evidence="1">Uncharacterized protein</fullName>
    </submittedName>
</protein>
<reference evidence="1" key="1">
    <citation type="journal article" date="2014" name="Int. J. Syst. Evol. Microbiol.">
        <title>Complete genome sequence of Corynebacterium casei LMG S-19264T (=DSM 44701T), isolated from a smear-ripened cheese.</title>
        <authorList>
            <consortium name="US DOE Joint Genome Institute (JGI-PGF)"/>
            <person name="Walter F."/>
            <person name="Albersmeier A."/>
            <person name="Kalinowski J."/>
            <person name="Ruckert C."/>
        </authorList>
    </citation>
    <scope>NUCLEOTIDE SEQUENCE</scope>
    <source>
        <strain evidence="1">JCM 14371</strain>
    </source>
</reference>
<organism evidence="1 2">
    <name type="scientific">Deinococcus aquiradiocola</name>
    <dbReference type="NCBI Taxonomy" id="393059"/>
    <lineage>
        <taxon>Bacteria</taxon>
        <taxon>Thermotogati</taxon>
        <taxon>Deinococcota</taxon>
        <taxon>Deinococci</taxon>
        <taxon>Deinococcales</taxon>
        <taxon>Deinococcaceae</taxon>
        <taxon>Deinococcus</taxon>
    </lineage>
</organism>
<evidence type="ECO:0000313" key="1">
    <source>
        <dbReference type="EMBL" id="GGJ70556.1"/>
    </source>
</evidence>
<keyword evidence="2" id="KW-1185">Reference proteome</keyword>
<dbReference type="EMBL" id="BMOE01000003">
    <property type="protein sequence ID" value="GGJ70556.1"/>
    <property type="molecule type" value="Genomic_DNA"/>
</dbReference>
<reference evidence="1" key="2">
    <citation type="submission" date="2020-09" db="EMBL/GenBank/DDBJ databases">
        <authorList>
            <person name="Sun Q."/>
            <person name="Ohkuma M."/>
        </authorList>
    </citation>
    <scope>NUCLEOTIDE SEQUENCE</scope>
    <source>
        <strain evidence="1">JCM 14371</strain>
    </source>
</reference>
<accession>A0A917PC51</accession>
<dbReference type="Proteomes" id="UP000635726">
    <property type="component" value="Unassembled WGS sequence"/>
</dbReference>
<gene>
    <name evidence="1" type="ORF">GCM10008939_13670</name>
</gene>
<comment type="caution">
    <text evidence="1">The sequence shown here is derived from an EMBL/GenBank/DDBJ whole genome shotgun (WGS) entry which is preliminary data.</text>
</comment>
<evidence type="ECO:0000313" key="2">
    <source>
        <dbReference type="Proteomes" id="UP000635726"/>
    </source>
</evidence>
<sequence length="95" mass="11604">MQWRNRRAARLRRDRPGPFPWIWQDLTISEIRRTLLYRSQHLRSHGDGRAYKRRYHAVWRQQARDLEYAALIGDEVAFERICPDGVRGAIAWDWW</sequence>